<gene>
    <name evidence="1" type="ORF">SDC9_175349</name>
</gene>
<sequence length="122" mass="13561">MDHWSIACLCDGLDGCIQHGVDQLCIRTRADGPAHHHPVEAIDDRRQVDLACRDLELRDVGQPFLVGGCCLEVTVDDVLWCRADLAQVRRIPTPLGFCNDQALLLHQPLYHLLGDRALLSGQ</sequence>
<dbReference type="EMBL" id="VSSQ01077966">
    <property type="protein sequence ID" value="MPN27915.1"/>
    <property type="molecule type" value="Genomic_DNA"/>
</dbReference>
<dbReference type="AlphaFoldDB" id="A0A645GMG3"/>
<reference evidence="1" key="1">
    <citation type="submission" date="2019-08" db="EMBL/GenBank/DDBJ databases">
        <authorList>
            <person name="Kucharzyk K."/>
            <person name="Murdoch R.W."/>
            <person name="Higgins S."/>
            <person name="Loffler F."/>
        </authorList>
    </citation>
    <scope>NUCLEOTIDE SEQUENCE</scope>
</reference>
<organism evidence="1">
    <name type="scientific">bioreactor metagenome</name>
    <dbReference type="NCBI Taxonomy" id="1076179"/>
    <lineage>
        <taxon>unclassified sequences</taxon>
        <taxon>metagenomes</taxon>
        <taxon>ecological metagenomes</taxon>
    </lineage>
</organism>
<accession>A0A645GMG3</accession>
<protein>
    <submittedName>
        <fullName evidence="1">Uncharacterized protein</fullName>
    </submittedName>
</protein>
<name>A0A645GMG3_9ZZZZ</name>
<proteinExistence type="predicted"/>
<evidence type="ECO:0000313" key="1">
    <source>
        <dbReference type="EMBL" id="MPN27915.1"/>
    </source>
</evidence>
<comment type="caution">
    <text evidence="1">The sequence shown here is derived from an EMBL/GenBank/DDBJ whole genome shotgun (WGS) entry which is preliminary data.</text>
</comment>
<dbReference type="AntiFam" id="ANF00009">
    <property type="entry name" value="Shadow ORF (opposite transposase protein)"/>
</dbReference>